<feature type="region of interest" description="Disordered" evidence="1">
    <location>
        <begin position="402"/>
        <end position="478"/>
    </location>
</feature>
<evidence type="ECO:0000256" key="2">
    <source>
        <dbReference type="SAM" id="Phobius"/>
    </source>
</evidence>
<feature type="region of interest" description="Disordered" evidence="1">
    <location>
        <begin position="511"/>
        <end position="544"/>
    </location>
</feature>
<keyword evidence="4" id="KW-1185">Reference proteome</keyword>
<evidence type="ECO:0000313" key="4">
    <source>
        <dbReference type="Proteomes" id="UP001342314"/>
    </source>
</evidence>
<dbReference type="EMBL" id="BQKY01000001">
    <property type="protein sequence ID" value="GJN87176.1"/>
    <property type="molecule type" value="Genomic_DNA"/>
</dbReference>
<keyword evidence="2" id="KW-0472">Membrane</keyword>
<feature type="compositionally biased region" description="Gly residues" evidence="1">
    <location>
        <begin position="463"/>
        <end position="474"/>
    </location>
</feature>
<gene>
    <name evidence="3" type="ORF">Rhopal_000121-T1</name>
</gene>
<feature type="transmembrane region" description="Helical" evidence="2">
    <location>
        <begin position="375"/>
        <end position="395"/>
    </location>
</feature>
<dbReference type="Proteomes" id="UP001342314">
    <property type="component" value="Unassembled WGS sequence"/>
</dbReference>
<feature type="transmembrane region" description="Helical" evidence="2">
    <location>
        <begin position="332"/>
        <end position="355"/>
    </location>
</feature>
<comment type="caution">
    <text evidence="3">The sequence shown here is derived from an EMBL/GenBank/DDBJ whole genome shotgun (WGS) entry which is preliminary data.</text>
</comment>
<proteinExistence type="predicted"/>
<keyword evidence="2" id="KW-1133">Transmembrane helix</keyword>
<feature type="transmembrane region" description="Helical" evidence="2">
    <location>
        <begin position="96"/>
        <end position="122"/>
    </location>
</feature>
<organism evidence="3 4">
    <name type="scientific">Rhodotorula paludigena</name>
    <dbReference type="NCBI Taxonomy" id="86838"/>
    <lineage>
        <taxon>Eukaryota</taxon>
        <taxon>Fungi</taxon>
        <taxon>Dikarya</taxon>
        <taxon>Basidiomycota</taxon>
        <taxon>Pucciniomycotina</taxon>
        <taxon>Microbotryomycetes</taxon>
        <taxon>Sporidiobolales</taxon>
        <taxon>Sporidiobolaceae</taxon>
        <taxon>Rhodotorula</taxon>
    </lineage>
</organism>
<evidence type="ECO:0000313" key="3">
    <source>
        <dbReference type="EMBL" id="GJN87176.1"/>
    </source>
</evidence>
<evidence type="ECO:0000256" key="1">
    <source>
        <dbReference type="SAM" id="MobiDB-lite"/>
    </source>
</evidence>
<feature type="compositionally biased region" description="Basic and acidic residues" evidence="1">
    <location>
        <begin position="533"/>
        <end position="544"/>
    </location>
</feature>
<accession>A0AAV5GC02</accession>
<feature type="transmembrane region" description="Helical" evidence="2">
    <location>
        <begin position="61"/>
        <end position="84"/>
    </location>
</feature>
<dbReference type="AlphaFoldDB" id="A0AAV5GC02"/>
<sequence length="544" mass="59488">MPRYAPLPVPKFASANPFADFAVYLHGLAQVRLAADYSARTYVLLACLGTNRYILLNQATVLSLCNFVISLLWLLYVIFLRNLWTHASDDPDQVELYIYFLNLAIALAFIPLFLCTYLLIAAGNLTTMRVSSGGLHKHYLSPLAVNSLLVVVFPALFLLLFVPGIMSGQEWSSYIGFVGEFEDQAIQNATAFAAAGDLGEPTRQAAITDMLSLLDSTLNPRRLEWIKLQRVINLLGLVFILRHVRQDRRGQLVFAGASVVAPLTSLAPSSLGAPDNAERTLSILPLHTQPTRMSMGEKGGAAVATKEEADYLNRTVEALGAEGTRPAWDITIYYFTVAPICVLLIVFIGWIVSTYGNVTFFANAAITELAATSVVWAYTVFSMLIQTALVVKLVFFSHSPRRAPDDARPAENPFNTRTGRQRRSSALAVATEDERGRSCEDVAHESDDEDGYGGDVDEKYRGGTAGKRSGGGGHQMNASVSSAVSSAVSFSPGVLTHEKVDFDDEVELARLSQGLRRRSEGSIEVESTPERSPSVEKHGDERRE</sequence>
<protein>
    <recommendedName>
        <fullName evidence="5">Proteophosphoglycan ppg4</fullName>
    </recommendedName>
</protein>
<evidence type="ECO:0008006" key="5">
    <source>
        <dbReference type="Google" id="ProtNLM"/>
    </source>
</evidence>
<keyword evidence="2" id="KW-0812">Transmembrane</keyword>
<reference evidence="3 4" key="1">
    <citation type="submission" date="2021-12" db="EMBL/GenBank/DDBJ databases">
        <title>High titer production of polyol ester of fatty acids by Rhodotorula paludigena BS15 towards product separation-free biomass refinery.</title>
        <authorList>
            <person name="Mano J."/>
            <person name="Ono H."/>
            <person name="Tanaka T."/>
            <person name="Naito K."/>
            <person name="Sushida H."/>
            <person name="Ike M."/>
            <person name="Tokuyasu K."/>
            <person name="Kitaoka M."/>
        </authorList>
    </citation>
    <scope>NUCLEOTIDE SEQUENCE [LARGE SCALE GENOMIC DNA]</scope>
    <source>
        <strain evidence="3 4">BS15</strain>
    </source>
</reference>
<feature type="compositionally biased region" description="Basic and acidic residues" evidence="1">
    <location>
        <begin position="432"/>
        <end position="445"/>
    </location>
</feature>
<feature type="transmembrane region" description="Helical" evidence="2">
    <location>
        <begin position="143"/>
        <end position="166"/>
    </location>
</feature>
<name>A0AAV5GC02_9BASI</name>